<proteinExistence type="predicted"/>
<name>A0ACA9KW49_9GLOM</name>
<dbReference type="Proteomes" id="UP000789920">
    <property type="component" value="Unassembled WGS sequence"/>
</dbReference>
<dbReference type="EMBL" id="CAJVQC010001395">
    <property type="protein sequence ID" value="CAG8493590.1"/>
    <property type="molecule type" value="Genomic_DNA"/>
</dbReference>
<comment type="caution">
    <text evidence="1">The sequence shown here is derived from an EMBL/GenBank/DDBJ whole genome shotgun (WGS) entry which is preliminary data.</text>
</comment>
<organism evidence="1 2">
    <name type="scientific">Racocetra persica</name>
    <dbReference type="NCBI Taxonomy" id="160502"/>
    <lineage>
        <taxon>Eukaryota</taxon>
        <taxon>Fungi</taxon>
        <taxon>Fungi incertae sedis</taxon>
        <taxon>Mucoromycota</taxon>
        <taxon>Glomeromycotina</taxon>
        <taxon>Glomeromycetes</taxon>
        <taxon>Diversisporales</taxon>
        <taxon>Gigasporaceae</taxon>
        <taxon>Racocetra</taxon>
    </lineage>
</organism>
<feature type="non-terminal residue" evidence="1">
    <location>
        <position position="69"/>
    </location>
</feature>
<gene>
    <name evidence="1" type="ORF">RPERSI_LOCUS1501</name>
</gene>
<keyword evidence="2" id="KW-1185">Reference proteome</keyword>
<evidence type="ECO:0000313" key="1">
    <source>
        <dbReference type="EMBL" id="CAG8493590.1"/>
    </source>
</evidence>
<accession>A0ACA9KW49</accession>
<sequence length="69" mass="7697">MASAINVSALKLKAKAKENKISYTEATRAVTDEPINEVIIENDQDDISYKPICDTDNINYKPIYDTDSS</sequence>
<protein>
    <submittedName>
        <fullName evidence="1">6997_t:CDS:1</fullName>
    </submittedName>
</protein>
<evidence type="ECO:0000313" key="2">
    <source>
        <dbReference type="Proteomes" id="UP000789920"/>
    </source>
</evidence>
<reference evidence="1" key="1">
    <citation type="submission" date="2021-06" db="EMBL/GenBank/DDBJ databases">
        <authorList>
            <person name="Kallberg Y."/>
            <person name="Tangrot J."/>
            <person name="Rosling A."/>
        </authorList>
    </citation>
    <scope>NUCLEOTIDE SEQUENCE</scope>
    <source>
        <strain evidence="1">MA461A</strain>
    </source>
</reference>